<dbReference type="SUPFAM" id="SSF52540">
    <property type="entry name" value="P-loop containing nucleoside triphosphate hydrolases"/>
    <property type="match status" value="1"/>
</dbReference>
<evidence type="ECO:0008006" key="3">
    <source>
        <dbReference type="Google" id="ProtNLM"/>
    </source>
</evidence>
<evidence type="ECO:0000313" key="2">
    <source>
        <dbReference type="Proteomes" id="UP000319809"/>
    </source>
</evidence>
<evidence type="ECO:0000313" key="1">
    <source>
        <dbReference type="EMBL" id="QDE32290.1"/>
    </source>
</evidence>
<dbReference type="KEGG" id="spol:FH971_15765"/>
<accession>A0A4Y5YHL7</accession>
<proteinExistence type="predicted"/>
<dbReference type="Proteomes" id="UP000319809">
    <property type="component" value="Chromosome"/>
</dbReference>
<dbReference type="RefSeq" id="WP_140234956.1">
    <property type="nucleotide sequence ID" value="NZ_CP041036.1"/>
</dbReference>
<keyword evidence="2" id="KW-1185">Reference proteome</keyword>
<protein>
    <recommendedName>
        <fullName evidence="3">ATP-binding protein</fullName>
    </recommendedName>
</protein>
<dbReference type="AlphaFoldDB" id="A0A4Y5YHL7"/>
<dbReference type="InterPro" id="IPR027417">
    <property type="entry name" value="P-loop_NTPase"/>
</dbReference>
<name>A0A4Y5YHL7_9GAMM</name>
<sequence length="449" mass="50887">MDINFNFLNKFKQAITHLFISSPSHKTESHDAEKGVISLYTIAKNSPNIQTQRALMGTVSCPSFVTGDNFVGREQQQQQMREIIELWCQRQGELTAVIVPSGAGLSAFLAQVMSLLTTMHNDISAASQNKSLSMPKIDSSSSTSTLHIKPLPEQVLYMSFYQAPLSAKEAIANICYCFNIAPPDTITDAIKLINQQNSQLIIIDDVHKLMIRMMGNSQALMTFATIMMETRKQHCWLLGCETYTWQRLSAQYQIGHLVSNLLEFNYFNAKELAQIQTQQLDKLGLINTEQHVDVNSVEAKPAQVTDKKPPFEDQLKQLYSISQGHPALALLLLQYSLNHQVDINADETKQENEIKIYQINISALKNCKDSDLFSLAEIYVHGGLRVHQHAHIFTISIEKSILQLEYLVRQGLLQVHYSEQDFVAHYYRITPLLTNIIAIHLINNNKLFH</sequence>
<dbReference type="EMBL" id="CP041036">
    <property type="protein sequence ID" value="QDE32290.1"/>
    <property type="molecule type" value="Genomic_DNA"/>
</dbReference>
<gene>
    <name evidence="1" type="ORF">FH971_15765</name>
</gene>
<reference evidence="1 2" key="1">
    <citation type="submission" date="2019-06" db="EMBL/GenBank/DDBJ databases">
        <title>The genome of Shewanella sp. SM1901.</title>
        <authorList>
            <person name="Cha Q."/>
        </authorList>
    </citation>
    <scope>NUCLEOTIDE SEQUENCE [LARGE SCALE GENOMIC DNA]</scope>
    <source>
        <strain evidence="1 2">SM1901</strain>
    </source>
</reference>
<organism evidence="1 2">
    <name type="scientific">Shewanella polaris</name>
    <dbReference type="NCBI Taxonomy" id="2588449"/>
    <lineage>
        <taxon>Bacteria</taxon>
        <taxon>Pseudomonadati</taxon>
        <taxon>Pseudomonadota</taxon>
        <taxon>Gammaproteobacteria</taxon>
        <taxon>Alteromonadales</taxon>
        <taxon>Shewanellaceae</taxon>
        <taxon>Shewanella</taxon>
    </lineage>
</organism>